<keyword evidence="4" id="KW-1185">Reference proteome</keyword>
<evidence type="ECO:0000313" key="3">
    <source>
        <dbReference type="EMBL" id="KAF4974169.1"/>
    </source>
</evidence>
<dbReference type="Proteomes" id="UP000635477">
    <property type="component" value="Unassembled WGS sequence"/>
</dbReference>
<reference evidence="3" key="2">
    <citation type="submission" date="2020-05" db="EMBL/GenBank/DDBJ databases">
        <authorList>
            <person name="Kim H.-S."/>
            <person name="Proctor R.H."/>
            <person name="Brown D.W."/>
        </authorList>
    </citation>
    <scope>NUCLEOTIDE SEQUENCE</scope>
    <source>
        <strain evidence="3">NRRL 22465</strain>
    </source>
</reference>
<name>A0A8H4UDL9_9HYPO</name>
<dbReference type="EMBL" id="JABEYC010000795">
    <property type="protein sequence ID" value="KAF4974169.1"/>
    <property type="molecule type" value="Genomic_DNA"/>
</dbReference>
<feature type="domain" description="Cellobiose dehydrogenase-like cytochrome" evidence="2">
    <location>
        <begin position="21"/>
        <end position="194"/>
    </location>
</feature>
<dbReference type="Gene3D" id="2.60.40.1210">
    <property type="entry name" value="Cellobiose dehydrogenase, cytochrome domain"/>
    <property type="match status" value="1"/>
</dbReference>
<gene>
    <name evidence="3" type="ORF">FZEAL_8899</name>
</gene>
<evidence type="ECO:0000259" key="2">
    <source>
        <dbReference type="Pfam" id="PF16010"/>
    </source>
</evidence>
<dbReference type="InterPro" id="IPR015920">
    <property type="entry name" value="Cellobiose_DH-like_cyt"/>
</dbReference>
<feature type="region of interest" description="Disordered" evidence="1">
    <location>
        <begin position="200"/>
        <end position="229"/>
    </location>
</feature>
<accession>A0A8H4UDL9</accession>
<evidence type="ECO:0000313" key="4">
    <source>
        <dbReference type="Proteomes" id="UP000635477"/>
    </source>
</evidence>
<dbReference type="OrthoDB" id="413885at2759"/>
<dbReference type="SUPFAM" id="SSF49344">
    <property type="entry name" value="CBD9-like"/>
    <property type="match status" value="1"/>
</dbReference>
<dbReference type="Pfam" id="PF16010">
    <property type="entry name" value="CDH-cyt"/>
    <property type="match status" value="1"/>
</dbReference>
<feature type="non-terminal residue" evidence="3">
    <location>
        <position position="229"/>
    </location>
</feature>
<protein>
    <recommendedName>
        <fullName evidence="2">Cellobiose dehydrogenase-like cytochrome domain-containing protein</fullName>
    </recommendedName>
</protein>
<evidence type="ECO:0000256" key="1">
    <source>
        <dbReference type="SAM" id="MobiDB-lite"/>
    </source>
</evidence>
<dbReference type="InterPro" id="IPR053208">
    <property type="entry name" value="GMC_Oxidoreductase_CD"/>
</dbReference>
<reference evidence="3" key="1">
    <citation type="journal article" date="2020" name="BMC Genomics">
        <title>Correction to: Identification and distribution of gene clusters required for synthesis of sphingolipid metabolism inhibitors in diverse species of the filamentous fungus Fusarium.</title>
        <authorList>
            <person name="Kim H.S."/>
            <person name="Lohmar J.M."/>
            <person name="Busman M."/>
            <person name="Brown D.W."/>
            <person name="Naumann T.A."/>
            <person name="Divon H.H."/>
            <person name="Lysoe E."/>
            <person name="Uhlig S."/>
            <person name="Proctor R.H."/>
        </authorList>
    </citation>
    <scope>NUCLEOTIDE SEQUENCE</scope>
    <source>
        <strain evidence="3">NRRL 22465</strain>
    </source>
</reference>
<dbReference type="AlphaFoldDB" id="A0A8H4UDL9"/>
<proteinExistence type="predicted"/>
<dbReference type="PANTHER" id="PTHR47190">
    <property type="entry name" value="DEHYDROGENASE, PUTATIVE-RELATED"/>
    <property type="match status" value="1"/>
</dbReference>
<dbReference type="CDD" id="cd09630">
    <property type="entry name" value="CDH_like_cytochrome"/>
    <property type="match status" value="1"/>
</dbReference>
<sequence length="229" mass="23577">MAALLGFAGSVAAQGLRAESYSDPNTGIDFQRYQKGSYSFGITVPETMGSDFIGQMVIPTTDGEGWGAVSLKGGMLNGLLFVAWADGDEVITTFRVAGSYANPDVYSDTEVSALPITNGTFINSTHISYTFVCEGCIVEKMTSITNESPVLGWAIADTNPTTPSDPGSALSYHAAGFGQFGVDIEAAKSAKYAQWASWASAPTPGTGNGGGSNGTVPGNGTTVPPTTSN</sequence>
<feature type="compositionally biased region" description="Low complexity" evidence="1">
    <location>
        <begin position="214"/>
        <end position="229"/>
    </location>
</feature>
<comment type="caution">
    <text evidence="3">The sequence shown here is derived from an EMBL/GenBank/DDBJ whole genome shotgun (WGS) entry which is preliminary data.</text>
</comment>
<organism evidence="3 4">
    <name type="scientific">Fusarium zealandicum</name>
    <dbReference type="NCBI Taxonomy" id="1053134"/>
    <lineage>
        <taxon>Eukaryota</taxon>
        <taxon>Fungi</taxon>
        <taxon>Dikarya</taxon>
        <taxon>Ascomycota</taxon>
        <taxon>Pezizomycotina</taxon>
        <taxon>Sordariomycetes</taxon>
        <taxon>Hypocreomycetidae</taxon>
        <taxon>Hypocreales</taxon>
        <taxon>Nectriaceae</taxon>
        <taxon>Fusarium</taxon>
        <taxon>Fusarium staphyleae species complex</taxon>
    </lineage>
</organism>
<dbReference type="PANTHER" id="PTHR47190:SF4">
    <property type="entry name" value="DEHYDROGENASE, PUTATIVE-RELATED"/>
    <property type="match status" value="1"/>
</dbReference>